<dbReference type="STRING" id="1484693.RS694_10345"/>
<dbReference type="GO" id="GO:0006508">
    <property type="term" value="P:proteolysis"/>
    <property type="evidence" value="ECO:0007669"/>
    <property type="project" value="InterPro"/>
</dbReference>
<reference evidence="3 4" key="1">
    <citation type="submission" date="2017-01" db="EMBL/GenBank/DDBJ databases">
        <authorList>
            <person name="Mah S.A."/>
            <person name="Swanson W.J."/>
            <person name="Moy G.W."/>
            <person name="Vacquier V.D."/>
        </authorList>
    </citation>
    <scope>NUCLEOTIDE SEQUENCE [LARGE SCALE GENOMIC DNA]</scope>
    <source>
        <strain evidence="3 4">DSM 22694</strain>
    </source>
</reference>
<dbReference type="Gene3D" id="3.40.50.200">
    <property type="entry name" value="Peptidase S8/S53 domain"/>
    <property type="match status" value="1"/>
</dbReference>
<organism evidence="3 4">
    <name type="scientific">Rhodoferax saidenbachensis</name>
    <dbReference type="NCBI Taxonomy" id="1484693"/>
    <lineage>
        <taxon>Bacteria</taxon>
        <taxon>Pseudomonadati</taxon>
        <taxon>Pseudomonadota</taxon>
        <taxon>Betaproteobacteria</taxon>
        <taxon>Burkholderiales</taxon>
        <taxon>Comamonadaceae</taxon>
        <taxon>Rhodoferax</taxon>
    </lineage>
</organism>
<evidence type="ECO:0000259" key="2">
    <source>
        <dbReference type="Pfam" id="PF00082"/>
    </source>
</evidence>
<dbReference type="CDD" id="cd04847">
    <property type="entry name" value="Peptidases_S8_Subtilisin_like_2"/>
    <property type="match status" value="1"/>
</dbReference>
<evidence type="ECO:0000313" key="4">
    <source>
        <dbReference type="Proteomes" id="UP000186110"/>
    </source>
</evidence>
<dbReference type="RefSeq" id="WP_029705688.1">
    <property type="nucleotide sequence ID" value="NZ_CP019239.1"/>
</dbReference>
<sequence length="727" mass="78600">MSGPNLLLGNGQLLTRSIERTPSGGGGNKETPYTIAQARERLRPALDAVLDAVTQLPDAAKPRGEGTGVFTVHPAFQAKWLIPGDVFRRAGLRTVGSTPALVKPEIDARKYAPKGEQPTAELYVSGDYKAFAALHQMLMSERTGKGVQREFCKLEAIRFLTPQERLLRLDGEDPEIPIEIILHGNGTDIQLLNDLEHFSASCGARIFVAKHLAVPGLVFLPGVVPRSKLDEFATFTALRAVRRLPKLRLNRPTIREKLTVQAPTLPNEDALDTNLRVAVFDGGLGAKDFSRWSTEHVPPELTDTHADYLSHGMEVTSALLFGAVSEGATELERPYFNIAHHRVLGHADESDSDLYDCMRRIDAVLRTGEVDFANISLGPRIAIDDGQPHAWTSMLDGHLASGKTLLSVAVGNDGEIQGPMGRIQPPADAVNALAIGSADSSGFMWGRAAYSCVGPGRSPGLVKPDGLAFGGTESEPLVLLNPLSGGLCGVQGTSFASPLVLRTAAAACAMSETKLSATALRSLLIHRAERGGHELSHVGWGRFPASAEELLTCSDGEATVLYQGYFTAGGIMRIELPIPAVPLGVRLRITATFCFASPVDPADPVNYTRHGLTIKFRPQGAGSSQPFFSSQTHGSEQELRRDAHKWETVLHRSESFSAAELLDACFDVEHGAREHGEKVVNKNVPSLPYVLVATIASEMGEPVYQAVRQKFSMLTPINLRDRVQLRR</sequence>
<dbReference type="eggNOG" id="COG1404">
    <property type="taxonomic scope" value="Bacteria"/>
</dbReference>
<dbReference type="Pfam" id="PF00082">
    <property type="entry name" value="Peptidase_S8"/>
    <property type="match status" value="1"/>
</dbReference>
<dbReference type="GO" id="GO:0004252">
    <property type="term" value="F:serine-type endopeptidase activity"/>
    <property type="evidence" value="ECO:0007669"/>
    <property type="project" value="InterPro"/>
</dbReference>
<protein>
    <recommendedName>
        <fullName evidence="2">Peptidase S8/S53 domain-containing protein</fullName>
    </recommendedName>
</protein>
<dbReference type="InterPro" id="IPR034074">
    <property type="entry name" value="Y4bN_pept_dom"/>
</dbReference>
<dbReference type="InterPro" id="IPR000209">
    <property type="entry name" value="Peptidase_S8/S53_dom"/>
</dbReference>
<keyword evidence="4" id="KW-1185">Reference proteome</keyword>
<dbReference type="InterPro" id="IPR036852">
    <property type="entry name" value="Peptidase_S8/S53_dom_sf"/>
</dbReference>
<evidence type="ECO:0000256" key="1">
    <source>
        <dbReference type="SAM" id="MobiDB-lite"/>
    </source>
</evidence>
<feature type="compositionally biased region" description="Polar residues" evidence="1">
    <location>
        <begin position="621"/>
        <end position="634"/>
    </location>
</feature>
<feature type="domain" description="Peptidase S8/S53" evidence="2">
    <location>
        <begin position="289"/>
        <end position="541"/>
    </location>
</feature>
<dbReference type="Proteomes" id="UP000186110">
    <property type="component" value="Chromosome"/>
</dbReference>
<accession>A0A1P8KA67</accession>
<dbReference type="EMBL" id="CP019239">
    <property type="protein sequence ID" value="APW42894.1"/>
    <property type="molecule type" value="Genomic_DNA"/>
</dbReference>
<dbReference type="AlphaFoldDB" id="A0A1P8KA67"/>
<gene>
    <name evidence="3" type="ORF">RS694_10345</name>
</gene>
<name>A0A1P8KA67_9BURK</name>
<proteinExistence type="predicted"/>
<feature type="region of interest" description="Disordered" evidence="1">
    <location>
        <begin position="619"/>
        <end position="640"/>
    </location>
</feature>
<dbReference type="KEGG" id="rsb:RS694_10345"/>
<dbReference type="SUPFAM" id="SSF52743">
    <property type="entry name" value="Subtilisin-like"/>
    <property type="match status" value="1"/>
</dbReference>
<evidence type="ECO:0000313" key="3">
    <source>
        <dbReference type="EMBL" id="APW42894.1"/>
    </source>
</evidence>